<dbReference type="EMBL" id="JBHSWN010000001">
    <property type="protein sequence ID" value="MFC6790700.1"/>
    <property type="molecule type" value="Genomic_DNA"/>
</dbReference>
<gene>
    <name evidence="1" type="ORF">ACFQE0_14420</name>
</gene>
<dbReference type="Proteomes" id="UP001596292">
    <property type="component" value="Unassembled WGS sequence"/>
</dbReference>
<comment type="caution">
    <text evidence="1">The sequence shown here is derived from an EMBL/GenBank/DDBJ whole genome shotgun (WGS) entry which is preliminary data.</text>
</comment>
<reference evidence="2" key="1">
    <citation type="journal article" date="2019" name="Int. J. Syst. Evol. Microbiol.">
        <title>The Global Catalogue of Microorganisms (GCM) 10K type strain sequencing project: providing services to taxonomists for standard genome sequencing and annotation.</title>
        <authorList>
            <consortium name="The Broad Institute Genomics Platform"/>
            <consortium name="The Broad Institute Genome Sequencing Center for Infectious Disease"/>
            <person name="Wu L."/>
            <person name="Ma J."/>
        </authorList>
    </citation>
    <scope>NUCLEOTIDE SEQUENCE [LARGE SCALE GENOMIC DNA]</scope>
    <source>
        <strain evidence="2">CCUG 48316</strain>
    </source>
</reference>
<keyword evidence="1" id="KW-0547">Nucleotide-binding</keyword>
<accession>A0ABW2BKI7</accession>
<name>A0ABW2BKI7_9HYPH</name>
<proteinExistence type="predicted"/>
<dbReference type="SUPFAM" id="SSF55874">
    <property type="entry name" value="ATPase domain of HSP90 chaperone/DNA topoisomerase II/histidine kinase"/>
    <property type="match status" value="1"/>
</dbReference>
<keyword evidence="1" id="KW-0067">ATP-binding</keyword>
<evidence type="ECO:0000313" key="1">
    <source>
        <dbReference type="EMBL" id="MFC6790700.1"/>
    </source>
</evidence>
<dbReference type="InterPro" id="IPR036890">
    <property type="entry name" value="HATPase_C_sf"/>
</dbReference>
<evidence type="ECO:0000313" key="2">
    <source>
        <dbReference type="Proteomes" id="UP001596292"/>
    </source>
</evidence>
<organism evidence="1 2">
    <name type="scientific">Methylobacterium komagatae</name>
    <dbReference type="NCBI Taxonomy" id="374425"/>
    <lineage>
        <taxon>Bacteria</taxon>
        <taxon>Pseudomonadati</taxon>
        <taxon>Pseudomonadota</taxon>
        <taxon>Alphaproteobacteria</taxon>
        <taxon>Hyphomicrobiales</taxon>
        <taxon>Methylobacteriaceae</taxon>
        <taxon>Methylobacterium</taxon>
    </lineage>
</organism>
<protein>
    <submittedName>
        <fullName evidence="1">ATP-binding protein</fullName>
    </submittedName>
</protein>
<dbReference type="GO" id="GO:0005524">
    <property type="term" value="F:ATP binding"/>
    <property type="evidence" value="ECO:0007669"/>
    <property type="project" value="UniProtKB-KW"/>
</dbReference>
<sequence length="48" mass="5140">MLLCRDLVERQGAVLTVTSAIDRGTTFWFRLAASILAGQLPNSAASAF</sequence>
<keyword evidence="2" id="KW-1185">Reference proteome</keyword>